<dbReference type="InterPro" id="IPR017927">
    <property type="entry name" value="FAD-bd_FR_type"/>
</dbReference>
<keyword evidence="3" id="KW-0812">Transmembrane</keyword>
<dbReference type="Gene3D" id="3.40.50.80">
    <property type="entry name" value="Nucleotide-binding domain of ferredoxin-NADP reductase (FNR) module"/>
    <property type="match status" value="1"/>
</dbReference>
<dbReference type="InterPro" id="IPR036361">
    <property type="entry name" value="SAP_dom_sf"/>
</dbReference>
<feature type="transmembrane region" description="Helical" evidence="3">
    <location>
        <begin position="296"/>
        <end position="317"/>
    </location>
</feature>
<keyword evidence="1" id="KW-0560">Oxidoreductase</keyword>
<dbReference type="PRINTS" id="PR00410">
    <property type="entry name" value="PHEHYDRXLASE"/>
</dbReference>
<evidence type="ECO:0000313" key="6">
    <source>
        <dbReference type="EMBL" id="OLQ03043.1"/>
    </source>
</evidence>
<feature type="domain" description="SAP" evidence="4">
    <location>
        <begin position="539"/>
        <end position="573"/>
    </location>
</feature>
<feature type="transmembrane region" description="Helical" evidence="3">
    <location>
        <begin position="685"/>
        <end position="706"/>
    </location>
</feature>
<organism evidence="6 7">
    <name type="scientific">Symbiodinium microadriaticum</name>
    <name type="common">Dinoflagellate</name>
    <name type="synonym">Zooxanthella microadriatica</name>
    <dbReference type="NCBI Taxonomy" id="2951"/>
    <lineage>
        <taxon>Eukaryota</taxon>
        <taxon>Sar</taxon>
        <taxon>Alveolata</taxon>
        <taxon>Dinophyceae</taxon>
        <taxon>Suessiales</taxon>
        <taxon>Symbiodiniaceae</taxon>
        <taxon>Symbiodinium</taxon>
    </lineage>
</organism>
<comment type="caution">
    <text evidence="6">The sequence shown here is derived from an EMBL/GenBank/DDBJ whole genome shotgun (WGS) entry which is preliminary data.</text>
</comment>
<proteinExistence type="predicted"/>
<dbReference type="SMART" id="SM00513">
    <property type="entry name" value="SAP"/>
    <property type="match status" value="1"/>
</dbReference>
<dbReference type="InterPro" id="IPR050369">
    <property type="entry name" value="RBOH/FRE"/>
</dbReference>
<dbReference type="InterPro" id="IPR003034">
    <property type="entry name" value="SAP_dom"/>
</dbReference>
<dbReference type="PROSITE" id="PS51384">
    <property type="entry name" value="FAD_FR"/>
    <property type="match status" value="1"/>
</dbReference>
<feature type="region of interest" description="Disordered" evidence="2">
    <location>
        <begin position="1093"/>
        <end position="1112"/>
    </location>
</feature>
<dbReference type="Gene3D" id="3.40.50.300">
    <property type="entry name" value="P-loop containing nucleotide triphosphate hydrolases"/>
    <property type="match status" value="1"/>
</dbReference>
<dbReference type="PROSITE" id="PS50800">
    <property type="entry name" value="SAP"/>
    <property type="match status" value="1"/>
</dbReference>
<dbReference type="SUPFAM" id="SSF68906">
    <property type="entry name" value="SAP domain"/>
    <property type="match status" value="1"/>
</dbReference>
<dbReference type="PANTHER" id="PTHR11972:SF69">
    <property type="entry name" value="FERRIC REDUCTION OXIDASE 6-RELATED"/>
    <property type="match status" value="1"/>
</dbReference>
<dbReference type="PANTHER" id="PTHR11972">
    <property type="entry name" value="NADPH OXIDASE"/>
    <property type="match status" value="1"/>
</dbReference>
<keyword evidence="7" id="KW-1185">Reference proteome</keyword>
<dbReference type="InterPro" id="IPR027417">
    <property type="entry name" value="P-loop_NTPase"/>
</dbReference>
<evidence type="ECO:0000256" key="3">
    <source>
        <dbReference type="SAM" id="Phobius"/>
    </source>
</evidence>
<evidence type="ECO:0000259" key="5">
    <source>
        <dbReference type="PROSITE" id="PS51384"/>
    </source>
</evidence>
<sequence length="1179" mass="125083">MPRDLASVLMHSQGMGDHIEPAVSPSASMKMPVWSLLSSGQKLRRGPTREGLLFFQILMKLNVAPPGAGKTTAVSSERIGESKVRGGPSGRIVVTEPRRVAARVEAVVVALQRQVFSGFWEAEMSERAAAVAALLGAVLVQVPLIHSPARAAWCWPSEPPVCAVPTVANGKCVDDNNATLTTLAPEGVCTPMCDDGYVLVGSCTQLQCPRSGPEPGCLQDLEDETWWAPCGFGTVCIENGGSLGQPAWERFGNFRCLAEGSAELVGVARCDGVATATPPPEPEGLTDAEVLDYGTLGILGGLIVVGLLGAAISYTAGGGVARCMFMPGPMQWSPSNNFGILAVLIALVGACLLPQLPVSILILVPLDGLRPPLAEPAPEGVREVCGMCRKEVVRDPDASCVLGFVTDELESEEDQRFALSALFGLRLGLSAAAQKARAAQPSRQVSPVQDVTTSAAEDPLPGEKAGPGSFKDLLSVHRVLAGSQPAPALGVSILILLPLAGLRPPLAEPADMERKILDEIPATPPKDAEDRGKASEEELGSLKVPHLKARLRELGQPVSGNKDTLQQRLRSALSLPPVEPPVLPPAPEPVAFQCTKCQMQKMEKPVAGAGRSICHSCWALDKQLMSWNVNLADMMLQESIGEFYRKISEMRTGTRLKWRLVKEKLLRHPLLSGAKRDAEPEPVKAMRSTGIAAGIAAMLTIMWSYFKGGVHDLVGMTREAAWRIHTTIGTLTLILGVVHGAVAIAEKGSDIQQNAFWVVGMPAAVLMILGVVPAPFVSYDKFKLLHFISLWGYIAALIHMFDHAISFQTIASISVAVGNGVAMLAFIVQKVYTKAAHGKVTVKTAELVNESGGQHLFLTMSVPNFKFKAGQWAHLAVGKASPVPHPFTLVPGETSDEVRIFMKINRSGFTSKMAKLCSPDATPPPMKLEGPYGRPSVPAPGMERTVFVLGGVGITPGLSLAKAAAEAASGTKVAMYWALRSLELLNKSAPLLEPHLDADLSAIRLNGAGTQEGGSGMPLNAKYGSEDIGAWLESVGGEYVKAGVKHAMVFICGPPGLAEAAKAAAKRSAGGLAWHVHVEEFLFLPSLGPCAGKTSQTAPTPGTDAENDGANSIFIDPGWPHRKFIDSRKGLMIVVFVQAAAKPQSEPTPTTAAENPARLASLQWFGESSFVAYVRSVHW</sequence>
<dbReference type="SUPFAM" id="SSF52343">
    <property type="entry name" value="Ferredoxin reductase-like, C-terminal NADP-linked domain"/>
    <property type="match status" value="1"/>
</dbReference>
<dbReference type="EMBL" id="LSRX01000248">
    <property type="protein sequence ID" value="OLQ03043.1"/>
    <property type="molecule type" value="Genomic_DNA"/>
</dbReference>
<feature type="region of interest" description="Disordered" evidence="2">
    <location>
        <begin position="70"/>
        <end position="90"/>
    </location>
</feature>
<dbReference type="Pfam" id="PF02037">
    <property type="entry name" value="SAP"/>
    <property type="match status" value="1"/>
</dbReference>
<evidence type="ECO:0000259" key="4">
    <source>
        <dbReference type="PROSITE" id="PS50800"/>
    </source>
</evidence>
<dbReference type="Proteomes" id="UP000186817">
    <property type="component" value="Unassembled WGS sequence"/>
</dbReference>
<feature type="transmembrane region" description="Helical" evidence="3">
    <location>
        <begin position="784"/>
        <end position="801"/>
    </location>
</feature>
<dbReference type="Gene3D" id="1.10.720.30">
    <property type="entry name" value="SAP domain"/>
    <property type="match status" value="1"/>
</dbReference>
<dbReference type="AlphaFoldDB" id="A0A1Q9E6J7"/>
<dbReference type="GO" id="GO:0005886">
    <property type="term" value="C:plasma membrane"/>
    <property type="evidence" value="ECO:0007669"/>
    <property type="project" value="TreeGrafter"/>
</dbReference>
<dbReference type="InterPro" id="IPR039261">
    <property type="entry name" value="FNR_nucleotide-bd"/>
</dbReference>
<dbReference type="OrthoDB" id="167398at2759"/>
<keyword evidence="3" id="KW-1133">Transmembrane helix</keyword>
<name>A0A1Q9E6J7_SYMMI</name>
<dbReference type="Pfam" id="PF08022">
    <property type="entry name" value="FAD_binding_8"/>
    <property type="match status" value="1"/>
</dbReference>
<protein>
    <submittedName>
        <fullName evidence="6">Dual oxidase 1</fullName>
    </submittedName>
</protein>
<feature type="domain" description="FAD-binding FR-type" evidence="5">
    <location>
        <begin position="837"/>
        <end position="938"/>
    </location>
</feature>
<feature type="transmembrane region" description="Helical" evidence="3">
    <location>
        <begin position="757"/>
        <end position="777"/>
    </location>
</feature>
<dbReference type="InterPro" id="IPR013112">
    <property type="entry name" value="FAD-bd_8"/>
</dbReference>
<evidence type="ECO:0000256" key="2">
    <source>
        <dbReference type="SAM" id="MobiDB-lite"/>
    </source>
</evidence>
<dbReference type="SUPFAM" id="SSF63380">
    <property type="entry name" value="Riboflavin synthase domain-like"/>
    <property type="match status" value="1"/>
</dbReference>
<feature type="region of interest" description="Disordered" evidence="2">
    <location>
        <begin position="438"/>
        <end position="466"/>
    </location>
</feature>
<evidence type="ECO:0000313" key="7">
    <source>
        <dbReference type="Proteomes" id="UP000186817"/>
    </source>
</evidence>
<keyword evidence="3" id="KW-0472">Membrane</keyword>
<feature type="transmembrane region" description="Helical" evidence="3">
    <location>
        <begin position="338"/>
        <end position="364"/>
    </location>
</feature>
<feature type="transmembrane region" description="Helical" evidence="3">
    <location>
        <begin position="727"/>
        <end position="745"/>
    </location>
</feature>
<dbReference type="CDD" id="cd06186">
    <property type="entry name" value="NOX_Duox_like_FAD_NADP"/>
    <property type="match status" value="1"/>
</dbReference>
<evidence type="ECO:0000256" key="1">
    <source>
        <dbReference type="ARBA" id="ARBA00023002"/>
    </source>
</evidence>
<accession>A0A1Q9E6J7</accession>
<reference evidence="6 7" key="1">
    <citation type="submission" date="2016-02" db="EMBL/GenBank/DDBJ databases">
        <title>Genome analysis of coral dinoflagellate symbionts highlights evolutionary adaptations to a symbiotic lifestyle.</title>
        <authorList>
            <person name="Aranda M."/>
            <person name="Li Y."/>
            <person name="Liew Y.J."/>
            <person name="Baumgarten S."/>
            <person name="Simakov O."/>
            <person name="Wilson M."/>
            <person name="Piel J."/>
            <person name="Ashoor H."/>
            <person name="Bougouffa S."/>
            <person name="Bajic V.B."/>
            <person name="Ryu T."/>
            <person name="Ravasi T."/>
            <person name="Bayer T."/>
            <person name="Micklem G."/>
            <person name="Kim H."/>
            <person name="Bhak J."/>
            <person name="Lajeunesse T.C."/>
            <person name="Voolstra C.R."/>
        </authorList>
    </citation>
    <scope>NUCLEOTIDE SEQUENCE [LARGE SCALE GENOMIC DNA]</scope>
    <source>
        <strain evidence="6 7">CCMP2467</strain>
    </source>
</reference>
<dbReference type="GO" id="GO:0016491">
    <property type="term" value="F:oxidoreductase activity"/>
    <property type="evidence" value="ECO:0007669"/>
    <property type="project" value="UniProtKB-KW"/>
</dbReference>
<feature type="transmembrane region" description="Helical" evidence="3">
    <location>
        <begin position="807"/>
        <end position="828"/>
    </location>
</feature>
<gene>
    <name evidence="6" type="primary">Duox1</name>
    <name evidence="6" type="ORF">AK812_SmicGene14063</name>
</gene>
<dbReference type="InterPro" id="IPR017938">
    <property type="entry name" value="Riboflavin_synthase-like_b-brl"/>
</dbReference>
<feature type="compositionally biased region" description="Polar residues" evidence="2">
    <location>
        <begin position="441"/>
        <end position="455"/>
    </location>
</feature>